<keyword evidence="1" id="KW-0472">Membrane</keyword>
<dbReference type="OrthoDB" id="680655at2"/>
<organism evidence="2 3">
    <name type="scientific">Panacibacter ginsenosidivorans</name>
    <dbReference type="NCBI Taxonomy" id="1813871"/>
    <lineage>
        <taxon>Bacteria</taxon>
        <taxon>Pseudomonadati</taxon>
        <taxon>Bacteroidota</taxon>
        <taxon>Chitinophagia</taxon>
        <taxon>Chitinophagales</taxon>
        <taxon>Chitinophagaceae</taxon>
        <taxon>Panacibacter</taxon>
    </lineage>
</organism>
<proteinExistence type="predicted"/>
<accession>A0A5B8VFU1</accession>
<sequence length="80" mass="9245">MKEENKTSSRKKFMLGAIAIFTSLTALKFWLPKDNKKGTEKKDTVKMLTQDGRLVEIDKALLTSKNKKITDEELKTWVKK</sequence>
<keyword evidence="3" id="KW-1185">Reference proteome</keyword>
<evidence type="ECO:0000313" key="3">
    <source>
        <dbReference type="Proteomes" id="UP000321533"/>
    </source>
</evidence>
<name>A0A5B8VFU1_9BACT</name>
<reference evidence="2 3" key="1">
    <citation type="journal article" date="2016" name="Int. J. Syst. Evol. Microbiol.">
        <title>Panacibacter ginsenosidivorans gen. nov., sp. nov., with ginsenoside converting activity isolated from soil of a ginseng field.</title>
        <authorList>
            <person name="Siddiqi M.Z."/>
            <person name="Muhammad Shafi S."/>
            <person name="Choi K.D."/>
            <person name="Im W.T."/>
        </authorList>
    </citation>
    <scope>NUCLEOTIDE SEQUENCE [LARGE SCALE GENOMIC DNA]</scope>
    <source>
        <strain evidence="2 3">Gsoil1550</strain>
    </source>
</reference>
<evidence type="ECO:0000256" key="1">
    <source>
        <dbReference type="SAM" id="Phobius"/>
    </source>
</evidence>
<feature type="transmembrane region" description="Helical" evidence="1">
    <location>
        <begin position="12"/>
        <end position="31"/>
    </location>
</feature>
<dbReference type="RefSeq" id="WP_147192738.1">
    <property type="nucleotide sequence ID" value="NZ_CP042435.1"/>
</dbReference>
<keyword evidence="1" id="KW-0812">Transmembrane</keyword>
<dbReference type="EMBL" id="CP042435">
    <property type="protein sequence ID" value="QEC69862.1"/>
    <property type="molecule type" value="Genomic_DNA"/>
</dbReference>
<evidence type="ECO:0000313" key="2">
    <source>
        <dbReference type="EMBL" id="QEC69862.1"/>
    </source>
</evidence>
<dbReference type="Proteomes" id="UP000321533">
    <property type="component" value="Chromosome"/>
</dbReference>
<keyword evidence="1" id="KW-1133">Transmembrane helix</keyword>
<dbReference type="KEGG" id="pgin:FRZ67_22120"/>
<gene>
    <name evidence="2" type="ORF">FRZ67_22120</name>
</gene>
<dbReference type="AlphaFoldDB" id="A0A5B8VFU1"/>
<protein>
    <submittedName>
        <fullName evidence="2">Uncharacterized protein</fullName>
    </submittedName>
</protein>